<accession>A0A0K0FMA4</accession>
<keyword evidence="1" id="KW-1185">Reference proteome</keyword>
<proteinExistence type="predicted"/>
<protein>
    <submittedName>
        <fullName evidence="2">Uncharacterized protein</fullName>
    </submittedName>
</protein>
<dbReference type="Proteomes" id="UP000035680">
    <property type="component" value="Unassembled WGS sequence"/>
</dbReference>
<reference evidence="2" key="2">
    <citation type="submission" date="2015-08" db="UniProtKB">
        <authorList>
            <consortium name="WormBaseParasite"/>
        </authorList>
    </citation>
    <scope>IDENTIFICATION</scope>
</reference>
<organism evidence="1 2">
    <name type="scientific">Strongyloides venezuelensis</name>
    <name type="common">Threadworm</name>
    <dbReference type="NCBI Taxonomy" id="75913"/>
    <lineage>
        <taxon>Eukaryota</taxon>
        <taxon>Metazoa</taxon>
        <taxon>Ecdysozoa</taxon>
        <taxon>Nematoda</taxon>
        <taxon>Chromadorea</taxon>
        <taxon>Rhabditida</taxon>
        <taxon>Tylenchina</taxon>
        <taxon>Panagrolaimomorpha</taxon>
        <taxon>Strongyloidoidea</taxon>
        <taxon>Strongyloididae</taxon>
        <taxon>Strongyloides</taxon>
    </lineage>
</organism>
<evidence type="ECO:0000313" key="2">
    <source>
        <dbReference type="WBParaSite" id="SVE_1013100.1"/>
    </source>
</evidence>
<reference evidence="1" key="1">
    <citation type="submission" date="2014-07" db="EMBL/GenBank/DDBJ databases">
        <authorList>
            <person name="Martin A.A"/>
            <person name="De Silva N."/>
        </authorList>
    </citation>
    <scope>NUCLEOTIDE SEQUENCE</scope>
</reference>
<dbReference type="AlphaFoldDB" id="A0A0K0FMA4"/>
<evidence type="ECO:0000313" key="1">
    <source>
        <dbReference type="Proteomes" id="UP000035680"/>
    </source>
</evidence>
<name>A0A0K0FMA4_STRVS</name>
<sequence length="227" mass="26483">MKDELYLTNQVFTNFPVERITPPMLHVFMGLFTDLFKKIKITFVNSASKIALVKLQKGLESINVCIKDYWQTFSGDHIRKILNSSTNFFEKFTNEEMDTFNLSEYKEIFNSLSLIQGLCIADELTYTQKSELNIYIENLKNIYKYPTVTKEFNVTPNCQILVDHLVESVNVYGTASYFDEQGTECLHAWLNNHSSCFQSITYNPTEQCKRMFYLMRTANNCHNSGNW</sequence>
<dbReference type="WBParaSite" id="SVE_1013100.1">
    <property type="protein sequence ID" value="SVE_1013100.1"/>
    <property type="gene ID" value="SVE_1013100"/>
</dbReference>